<name>T1FTA4_HELRO</name>
<dbReference type="InParanoid" id="T1FTA4"/>
<accession>T1FTA4</accession>
<dbReference type="EMBL" id="AMQM01004314">
    <property type="status" value="NOT_ANNOTATED_CDS"/>
    <property type="molecule type" value="Genomic_DNA"/>
</dbReference>
<dbReference type="EMBL" id="AMQM01004313">
    <property type="status" value="NOT_ANNOTATED_CDS"/>
    <property type="molecule type" value="Genomic_DNA"/>
</dbReference>
<evidence type="ECO:0000313" key="1">
    <source>
        <dbReference type="EMBL" id="ESO04317.1"/>
    </source>
</evidence>
<proteinExistence type="predicted"/>
<dbReference type="Proteomes" id="UP000015101">
    <property type="component" value="Unassembled WGS sequence"/>
</dbReference>
<gene>
    <name evidence="2" type="primary">20212051</name>
    <name evidence="1" type="ORF">HELRODRAFT_191760</name>
</gene>
<dbReference type="KEGG" id="hro:HELRODRAFT_191760"/>
<dbReference type="EMBL" id="KB096502">
    <property type="protein sequence ID" value="ESO04317.1"/>
    <property type="molecule type" value="Genomic_DNA"/>
</dbReference>
<organism evidence="2 3">
    <name type="scientific">Helobdella robusta</name>
    <name type="common">Californian leech</name>
    <dbReference type="NCBI Taxonomy" id="6412"/>
    <lineage>
        <taxon>Eukaryota</taxon>
        <taxon>Metazoa</taxon>
        <taxon>Spiralia</taxon>
        <taxon>Lophotrochozoa</taxon>
        <taxon>Annelida</taxon>
        <taxon>Clitellata</taxon>
        <taxon>Hirudinea</taxon>
        <taxon>Rhynchobdellida</taxon>
        <taxon>Glossiphoniidae</taxon>
        <taxon>Helobdella</taxon>
    </lineage>
</organism>
<dbReference type="GeneID" id="20212051"/>
<dbReference type="CTD" id="20212051"/>
<protein>
    <submittedName>
        <fullName evidence="1 2">Uncharacterized protein</fullName>
    </submittedName>
</protein>
<dbReference type="AlphaFoldDB" id="T1FTA4"/>
<evidence type="ECO:0000313" key="3">
    <source>
        <dbReference type="Proteomes" id="UP000015101"/>
    </source>
</evidence>
<sequence length="279" mass="31147">MPLNTNYIIIILSNIINIFPSPIYSSIINSDQCFRPVTTISGKNICLVGGTLYQPISVSEMCEVECSFLCRMNLATCIGFNCRYAGSEVSCEMAHGDGGSWEGRYVVNKPLAACCRFYSVSNLVKLVKSAWAMALDDVQEQQDSSTVKVPCPVVVETEFDFRLVLIGSCRKNKRTRIYMETKSSVADQTDNNNHPCSGRFVNIASNYFLCSEFVNGNNLNAINDKNKCNSITINSSLATAYNCDNNNNITNIRLLDQQPLPHTEQQEVPKQRPHKIRVL</sequence>
<keyword evidence="3" id="KW-1185">Reference proteome</keyword>
<reference evidence="3" key="1">
    <citation type="submission" date="2012-12" db="EMBL/GenBank/DDBJ databases">
        <authorList>
            <person name="Hellsten U."/>
            <person name="Grimwood J."/>
            <person name="Chapman J.A."/>
            <person name="Shapiro H."/>
            <person name="Aerts A."/>
            <person name="Otillar R.P."/>
            <person name="Terry A.Y."/>
            <person name="Boore J.L."/>
            <person name="Simakov O."/>
            <person name="Marletaz F."/>
            <person name="Cho S.-J."/>
            <person name="Edsinger-Gonzales E."/>
            <person name="Havlak P."/>
            <person name="Kuo D.-H."/>
            <person name="Larsson T."/>
            <person name="Lv J."/>
            <person name="Arendt D."/>
            <person name="Savage R."/>
            <person name="Osoegawa K."/>
            <person name="de Jong P."/>
            <person name="Lindberg D.R."/>
            <person name="Seaver E.C."/>
            <person name="Weisblat D.A."/>
            <person name="Putnam N.H."/>
            <person name="Grigoriev I.V."/>
            <person name="Rokhsar D.S."/>
        </authorList>
    </citation>
    <scope>NUCLEOTIDE SEQUENCE</scope>
</reference>
<dbReference type="HOGENOM" id="CLU_998456_0_0_1"/>
<evidence type="ECO:0000313" key="2">
    <source>
        <dbReference type="EnsemblMetazoa" id="HelroP191760"/>
    </source>
</evidence>
<dbReference type="RefSeq" id="XP_009017586.1">
    <property type="nucleotide sequence ID" value="XM_009019338.1"/>
</dbReference>
<reference evidence="1 3" key="2">
    <citation type="journal article" date="2013" name="Nature">
        <title>Insights into bilaterian evolution from three spiralian genomes.</title>
        <authorList>
            <person name="Simakov O."/>
            <person name="Marletaz F."/>
            <person name="Cho S.J."/>
            <person name="Edsinger-Gonzales E."/>
            <person name="Havlak P."/>
            <person name="Hellsten U."/>
            <person name="Kuo D.H."/>
            <person name="Larsson T."/>
            <person name="Lv J."/>
            <person name="Arendt D."/>
            <person name="Savage R."/>
            <person name="Osoegawa K."/>
            <person name="de Jong P."/>
            <person name="Grimwood J."/>
            <person name="Chapman J.A."/>
            <person name="Shapiro H."/>
            <person name="Aerts A."/>
            <person name="Otillar R.P."/>
            <person name="Terry A.Y."/>
            <person name="Boore J.L."/>
            <person name="Grigoriev I.V."/>
            <person name="Lindberg D.R."/>
            <person name="Seaver E.C."/>
            <person name="Weisblat D.A."/>
            <person name="Putnam N.H."/>
            <person name="Rokhsar D.S."/>
        </authorList>
    </citation>
    <scope>NUCLEOTIDE SEQUENCE</scope>
</reference>
<dbReference type="EnsemblMetazoa" id="HelroT191760">
    <property type="protein sequence ID" value="HelroP191760"/>
    <property type="gene ID" value="HelroG191760"/>
</dbReference>
<reference evidence="2" key="3">
    <citation type="submission" date="2015-06" db="UniProtKB">
        <authorList>
            <consortium name="EnsemblMetazoa"/>
        </authorList>
    </citation>
    <scope>IDENTIFICATION</scope>
</reference>